<evidence type="ECO:0000256" key="1">
    <source>
        <dbReference type="ARBA" id="ARBA00010552"/>
    </source>
</evidence>
<dbReference type="InterPro" id="IPR019897">
    <property type="entry name" value="RidA_CS"/>
</dbReference>
<dbReference type="Pfam" id="PF01042">
    <property type="entry name" value="Ribonuc_L-PSP"/>
    <property type="match status" value="1"/>
</dbReference>
<accession>A0A7Z0PFY4</accession>
<comment type="similarity">
    <text evidence="1">Belongs to the RutC family.</text>
</comment>
<dbReference type="NCBIfam" id="TIGR00004">
    <property type="entry name" value="Rid family detoxifying hydrolase"/>
    <property type="match status" value="1"/>
</dbReference>
<dbReference type="AlphaFoldDB" id="A0A7Z0PFY4"/>
<evidence type="ECO:0000313" key="3">
    <source>
        <dbReference type="Proteomes" id="UP000526184"/>
    </source>
</evidence>
<proteinExistence type="inferred from homology"/>
<dbReference type="PANTHER" id="PTHR11803:SF39">
    <property type="entry name" value="2-IMINOBUTANOATE_2-IMINOPROPANOATE DEAMINASE"/>
    <property type="match status" value="1"/>
</dbReference>
<dbReference type="GO" id="GO:0005829">
    <property type="term" value="C:cytosol"/>
    <property type="evidence" value="ECO:0007669"/>
    <property type="project" value="TreeGrafter"/>
</dbReference>
<dbReference type="CDD" id="cd00448">
    <property type="entry name" value="YjgF_YER057c_UK114_family"/>
    <property type="match status" value="1"/>
</dbReference>
<protein>
    <submittedName>
        <fullName evidence="2">RidA family protein</fullName>
    </submittedName>
</protein>
<dbReference type="EMBL" id="JABMKT010000079">
    <property type="protein sequence ID" value="NYV28496.1"/>
    <property type="molecule type" value="Genomic_DNA"/>
</dbReference>
<dbReference type="PANTHER" id="PTHR11803">
    <property type="entry name" value="2-IMINOBUTANOATE/2-IMINOPROPANOATE DEAMINASE RIDA"/>
    <property type="match status" value="1"/>
</dbReference>
<evidence type="ECO:0000313" key="2">
    <source>
        <dbReference type="EMBL" id="NYV28496.1"/>
    </source>
</evidence>
<dbReference type="GO" id="GO:0019239">
    <property type="term" value="F:deaminase activity"/>
    <property type="evidence" value="ECO:0007669"/>
    <property type="project" value="TreeGrafter"/>
</dbReference>
<organism evidence="2 3">
    <name type="scientific">Streptobacillus felis</name>
    <dbReference type="NCBI Taxonomy" id="1384509"/>
    <lineage>
        <taxon>Bacteria</taxon>
        <taxon>Fusobacteriati</taxon>
        <taxon>Fusobacteriota</taxon>
        <taxon>Fusobacteriia</taxon>
        <taxon>Fusobacteriales</taxon>
        <taxon>Leptotrichiaceae</taxon>
        <taxon>Streptobacillus</taxon>
    </lineage>
</organism>
<sequence>MKKIPNAVGPYSAYYVAGDFLYISGQLGINPETNVIEGTTAAEQAKQSLENLRAILEINGLTTKDVVKTMVLLDDINDFVSVNEVYATYFEEPFPARSAFEVGKLPKGGLVEIEAIAFFKK</sequence>
<gene>
    <name evidence="2" type="ORF">HP397_06745</name>
</gene>
<dbReference type="Gene3D" id="3.30.1330.40">
    <property type="entry name" value="RutC-like"/>
    <property type="match status" value="1"/>
</dbReference>
<name>A0A7Z0PFY4_9FUSO</name>
<keyword evidence="3" id="KW-1185">Reference proteome</keyword>
<dbReference type="RefSeq" id="WP_180136417.1">
    <property type="nucleotide sequence ID" value="NZ_JABMKT010000079.1"/>
</dbReference>
<reference evidence="2 3" key="1">
    <citation type="submission" date="2020-05" db="EMBL/GenBank/DDBJ databases">
        <title>Streptobacillus felis strain LHL191014123.</title>
        <authorList>
            <person name="Fawzy A."/>
            <person name="Rau J."/>
            <person name="Risse K."/>
            <person name="Schauerte N."/>
            <person name="Geiger C."/>
            <person name="Blom J."/>
            <person name="Imirzalioglu C."/>
            <person name="Falgenhauer J."/>
            <person name="Bach A."/>
            <person name="Herden C."/>
            <person name="Eisenberg T."/>
        </authorList>
    </citation>
    <scope>NUCLEOTIDE SEQUENCE [LARGE SCALE GENOMIC DNA]</scope>
    <source>
        <strain evidence="2 3">LHL191014123</strain>
    </source>
</reference>
<dbReference type="InterPro" id="IPR035959">
    <property type="entry name" value="RutC-like_sf"/>
</dbReference>
<dbReference type="InterPro" id="IPR006175">
    <property type="entry name" value="YjgF/YER057c/UK114"/>
</dbReference>
<comment type="caution">
    <text evidence="2">The sequence shown here is derived from an EMBL/GenBank/DDBJ whole genome shotgun (WGS) entry which is preliminary data.</text>
</comment>
<dbReference type="InterPro" id="IPR006056">
    <property type="entry name" value="RidA"/>
</dbReference>
<dbReference type="PROSITE" id="PS01094">
    <property type="entry name" value="UPF0076"/>
    <property type="match status" value="1"/>
</dbReference>
<dbReference type="FunFam" id="3.30.1330.40:FF:000001">
    <property type="entry name" value="L-PSP family endoribonuclease"/>
    <property type="match status" value="1"/>
</dbReference>
<dbReference type="Proteomes" id="UP000526184">
    <property type="component" value="Unassembled WGS sequence"/>
</dbReference>
<dbReference type="SUPFAM" id="SSF55298">
    <property type="entry name" value="YjgF-like"/>
    <property type="match status" value="1"/>
</dbReference>